<evidence type="ECO:0000313" key="2">
    <source>
        <dbReference type="Proteomes" id="UP000007110"/>
    </source>
</evidence>
<keyword evidence="2" id="KW-1185">Reference proteome</keyword>
<dbReference type="Proteomes" id="UP000007110">
    <property type="component" value="Unassembled WGS sequence"/>
</dbReference>
<reference evidence="1" key="2">
    <citation type="submission" date="2021-01" db="UniProtKB">
        <authorList>
            <consortium name="EnsemblMetazoa"/>
        </authorList>
    </citation>
    <scope>IDENTIFICATION</scope>
</reference>
<protein>
    <submittedName>
        <fullName evidence="1">Uncharacterized protein</fullName>
    </submittedName>
</protein>
<organism evidence="1 2">
    <name type="scientific">Strongylocentrotus purpuratus</name>
    <name type="common">Purple sea urchin</name>
    <dbReference type="NCBI Taxonomy" id="7668"/>
    <lineage>
        <taxon>Eukaryota</taxon>
        <taxon>Metazoa</taxon>
        <taxon>Echinodermata</taxon>
        <taxon>Eleutherozoa</taxon>
        <taxon>Echinozoa</taxon>
        <taxon>Echinoidea</taxon>
        <taxon>Euechinoidea</taxon>
        <taxon>Echinacea</taxon>
        <taxon>Camarodonta</taxon>
        <taxon>Echinidea</taxon>
        <taxon>Strongylocentrotidae</taxon>
        <taxon>Strongylocentrotus</taxon>
    </lineage>
</organism>
<proteinExistence type="predicted"/>
<evidence type="ECO:0000313" key="1">
    <source>
        <dbReference type="EnsemblMetazoa" id="XP_003726557"/>
    </source>
</evidence>
<dbReference type="AlphaFoldDB" id="A0A7M7GGY5"/>
<dbReference type="EnsemblMetazoa" id="XM_003726509">
    <property type="protein sequence ID" value="XP_003726557"/>
    <property type="gene ID" value="LOC100893916"/>
</dbReference>
<dbReference type="GeneID" id="100893916"/>
<sequence>MTESAAYPKTGQSNSNAKTKLQLLLRQIEKASRLSEFRVDRIKDQLRHELIDLKANKLAMKSHAVSSKHLNCMDESQQRDMLKVVSQRGRYYYSLKSEVKFHIDRMSSYNPRLERAKRLLIPARQESLEAMERGVTNLPDLDGSLAMKREMMLADGSLVEGERRKYGKSTTPECLIFPRI</sequence>
<reference evidence="2" key="1">
    <citation type="submission" date="2015-02" db="EMBL/GenBank/DDBJ databases">
        <title>Genome sequencing for Strongylocentrotus purpuratus.</title>
        <authorList>
            <person name="Murali S."/>
            <person name="Liu Y."/>
            <person name="Vee V."/>
            <person name="English A."/>
            <person name="Wang M."/>
            <person name="Skinner E."/>
            <person name="Han Y."/>
            <person name="Muzny D.M."/>
            <person name="Worley K.C."/>
            <person name="Gibbs R.A."/>
        </authorList>
    </citation>
    <scope>NUCLEOTIDE SEQUENCE</scope>
</reference>
<dbReference type="InParanoid" id="A0A7M7GGY5"/>
<dbReference type="OMA" id="QREMLKV"/>
<name>A0A7M7GGY5_STRPU</name>
<dbReference type="KEGG" id="spu:100893916"/>
<accession>A0A7M7GGY5</accession>
<dbReference type="RefSeq" id="XP_003726557.1">
    <property type="nucleotide sequence ID" value="XM_003726509.3"/>
</dbReference>
<dbReference type="OrthoDB" id="10012493at2759"/>